<dbReference type="InterPro" id="IPR049713">
    <property type="entry name" value="Pr6Pr-like"/>
</dbReference>
<gene>
    <name evidence="2" type="ORF">EOD43_01725</name>
</gene>
<keyword evidence="1" id="KW-0472">Membrane</keyword>
<accession>A0A437M4R9</accession>
<dbReference type="NCBIfam" id="NF038065">
    <property type="entry name" value="Pr6Pr"/>
    <property type="match status" value="1"/>
</dbReference>
<feature type="transmembrane region" description="Helical" evidence="1">
    <location>
        <begin position="176"/>
        <end position="197"/>
    </location>
</feature>
<comment type="caution">
    <text evidence="2">The sequence shown here is derived from an EMBL/GenBank/DDBJ whole genome shotgun (WGS) entry which is preliminary data.</text>
</comment>
<evidence type="ECO:0000313" key="3">
    <source>
        <dbReference type="Proteomes" id="UP000282971"/>
    </source>
</evidence>
<keyword evidence="3" id="KW-1185">Reference proteome</keyword>
<evidence type="ECO:0000313" key="2">
    <source>
        <dbReference type="EMBL" id="RVT92667.1"/>
    </source>
</evidence>
<keyword evidence="1" id="KW-1133">Transmembrane helix</keyword>
<feature type="transmembrane region" description="Helical" evidence="1">
    <location>
        <begin position="141"/>
        <end position="164"/>
    </location>
</feature>
<dbReference type="OrthoDB" id="9809977at2"/>
<feature type="transmembrane region" description="Helical" evidence="1">
    <location>
        <begin position="77"/>
        <end position="98"/>
    </location>
</feature>
<proteinExistence type="predicted"/>
<dbReference type="AlphaFoldDB" id="A0A437M4R9"/>
<name>A0A437M4R9_9SPHN</name>
<dbReference type="EMBL" id="SACN01000001">
    <property type="protein sequence ID" value="RVT92667.1"/>
    <property type="molecule type" value="Genomic_DNA"/>
</dbReference>
<dbReference type="Proteomes" id="UP000282971">
    <property type="component" value="Unassembled WGS sequence"/>
</dbReference>
<feature type="transmembrane region" description="Helical" evidence="1">
    <location>
        <begin position="110"/>
        <end position="129"/>
    </location>
</feature>
<sequence>MSSSRLAHGALAIFALVGLVLEYLWALSQHPDRPLAQTAHYVSFFTIQSNTLILLAAIGMATGAGRLHRWASAPGTRAALTVYIVVVAAVFQALLAGHQKFDAVGWWGNLLAHQAVPGLWIVCWLWFGPHGGIDRAGPWRWLIYPLSYTGWTMTMGALSGWYPYFFLNPNRVGWGVAAYIAAIAALFLALGVGCRWIDGRLALRAAR</sequence>
<reference evidence="2 3" key="1">
    <citation type="submission" date="2019-01" db="EMBL/GenBank/DDBJ databases">
        <authorList>
            <person name="Chen W.-M."/>
        </authorList>
    </citation>
    <scope>NUCLEOTIDE SEQUENCE [LARGE SCALE GENOMIC DNA]</scope>
    <source>
        <strain evidence="2 3">CCP-7</strain>
    </source>
</reference>
<feature type="transmembrane region" description="Helical" evidence="1">
    <location>
        <begin position="42"/>
        <end position="65"/>
    </location>
</feature>
<keyword evidence="1" id="KW-0812">Transmembrane</keyword>
<organism evidence="2 3">
    <name type="scientific">Sphingomonas crocodyli</name>
    <dbReference type="NCBI Taxonomy" id="1979270"/>
    <lineage>
        <taxon>Bacteria</taxon>
        <taxon>Pseudomonadati</taxon>
        <taxon>Pseudomonadota</taxon>
        <taxon>Alphaproteobacteria</taxon>
        <taxon>Sphingomonadales</taxon>
        <taxon>Sphingomonadaceae</taxon>
        <taxon>Sphingomonas</taxon>
    </lineage>
</organism>
<evidence type="ECO:0000256" key="1">
    <source>
        <dbReference type="SAM" id="Phobius"/>
    </source>
</evidence>
<protein>
    <submittedName>
        <fullName evidence="2">Uncharacterized protein</fullName>
    </submittedName>
</protein>
<dbReference type="RefSeq" id="WP_127740498.1">
    <property type="nucleotide sequence ID" value="NZ_SACN01000001.1"/>
</dbReference>